<keyword evidence="4" id="KW-1185">Reference proteome</keyword>
<comment type="caution">
    <text evidence="3">The sequence shown here is derived from an EMBL/GenBank/DDBJ whole genome shotgun (WGS) entry which is preliminary data.</text>
</comment>
<evidence type="ECO:0000313" key="3">
    <source>
        <dbReference type="EMBL" id="KAA8906615.1"/>
    </source>
</evidence>
<keyword evidence="1" id="KW-0812">Transmembrane</keyword>
<protein>
    <recommendedName>
        <fullName evidence="2">Glycosyl transferase family 25 domain-containing protein</fullName>
    </recommendedName>
</protein>
<dbReference type="VEuPathDB" id="FungiDB:TRICI_005135"/>
<feature type="transmembrane region" description="Helical" evidence="1">
    <location>
        <begin position="6"/>
        <end position="26"/>
    </location>
</feature>
<evidence type="ECO:0000259" key="2">
    <source>
        <dbReference type="Pfam" id="PF01755"/>
    </source>
</evidence>
<proteinExistence type="predicted"/>
<organism evidence="3 4">
    <name type="scientific">Trichomonascus ciferrii</name>
    <dbReference type="NCBI Taxonomy" id="44093"/>
    <lineage>
        <taxon>Eukaryota</taxon>
        <taxon>Fungi</taxon>
        <taxon>Dikarya</taxon>
        <taxon>Ascomycota</taxon>
        <taxon>Saccharomycotina</taxon>
        <taxon>Dipodascomycetes</taxon>
        <taxon>Dipodascales</taxon>
        <taxon>Trichomonascaceae</taxon>
        <taxon>Trichomonascus</taxon>
        <taxon>Trichomonascus ciferrii complex</taxon>
    </lineage>
</organism>
<keyword evidence="1" id="KW-1133">Transmembrane helix</keyword>
<dbReference type="InterPro" id="IPR002654">
    <property type="entry name" value="Glyco_trans_25"/>
</dbReference>
<dbReference type="OrthoDB" id="47375at2759"/>
<gene>
    <name evidence="3" type="ORF">TRICI_005135</name>
</gene>
<sequence>MNDRFFNTIRAIVFFFLIWQLLYLLSNYKQLTTTFKEKEDAYSSVVNSTLGFNSIQHIKLPNVTNHDRNQHTLTLATGLQRTQVECTFQEDDAGQVSLLLTRLRPHIQLWQEMVAKDIQTMLILETDAIWEESIKEVHWRVVRALNKLLSTSPAENDPYNSDSWDVISFGSCGGSELFSDISVTFDDPDAANDVYFGTPLNRQRVVRRAGYLACTTSYAISQRGAKRMLLRSAMSPISSLDYTMGEMSVAGELDVFSVYPPTFKIDQPVNEN</sequence>
<reference evidence="3" key="1">
    <citation type="journal article" date="2019" name="G3 (Bethesda)">
        <title>Genome Assemblies of Two Rare Opportunistic Yeast Pathogens: Diutina rugosa (syn. Candida rugosa) and Trichomonascus ciferrii (syn. Candida ciferrii).</title>
        <authorList>
            <person name="Mixao V."/>
            <person name="Saus E."/>
            <person name="Hansen A.P."/>
            <person name="Lass-Florl C."/>
            <person name="Gabaldon T."/>
        </authorList>
    </citation>
    <scope>NUCLEOTIDE SEQUENCE</scope>
    <source>
        <strain evidence="3">CBS 4856</strain>
    </source>
</reference>
<evidence type="ECO:0000256" key="1">
    <source>
        <dbReference type="SAM" id="Phobius"/>
    </source>
</evidence>
<accession>A0A642UWA7</accession>
<keyword evidence="1" id="KW-0472">Membrane</keyword>
<dbReference type="AlphaFoldDB" id="A0A642UWA7"/>
<dbReference type="Pfam" id="PF01755">
    <property type="entry name" value="Glyco_transf_25"/>
    <property type="match status" value="1"/>
</dbReference>
<name>A0A642UWA7_9ASCO</name>
<evidence type="ECO:0000313" key="4">
    <source>
        <dbReference type="Proteomes" id="UP000761534"/>
    </source>
</evidence>
<dbReference type="EMBL" id="SWFS01000395">
    <property type="protein sequence ID" value="KAA8906615.1"/>
    <property type="molecule type" value="Genomic_DNA"/>
</dbReference>
<feature type="domain" description="Glycosyl transferase family 25" evidence="2">
    <location>
        <begin position="106"/>
        <end position="235"/>
    </location>
</feature>
<dbReference type="Proteomes" id="UP000761534">
    <property type="component" value="Unassembled WGS sequence"/>
</dbReference>